<dbReference type="EMBL" id="CM056810">
    <property type="protein sequence ID" value="KAJ8644780.1"/>
    <property type="molecule type" value="Genomic_DNA"/>
</dbReference>
<reference evidence="1 2" key="1">
    <citation type="journal article" date="2022" name="Hortic Res">
        <title>A haplotype resolved chromosomal level avocado genome allows analysis of novel avocado genes.</title>
        <authorList>
            <person name="Nath O."/>
            <person name="Fletcher S.J."/>
            <person name="Hayward A."/>
            <person name="Shaw L.M."/>
            <person name="Masouleh A.K."/>
            <person name="Furtado A."/>
            <person name="Henry R.J."/>
            <person name="Mitter N."/>
        </authorList>
    </citation>
    <scope>NUCLEOTIDE SEQUENCE [LARGE SCALE GENOMIC DNA]</scope>
    <source>
        <strain evidence="2">cv. Hass</strain>
    </source>
</reference>
<comment type="caution">
    <text evidence="1">The sequence shown here is derived from an EMBL/GenBank/DDBJ whole genome shotgun (WGS) entry which is preliminary data.</text>
</comment>
<sequence length="1578" mass="174746">MTTVTSSEILRHATSFLDDAISQSDLRHRLLSAAGRRTSSDHTTLRTVNLASEALDTAISTTSPATRSSSLRLAERLLLPSPPTLLSSLLLALIQALGRRPAAAAVRLIDLFIIDPSAARSEIAPSLFEDLFLFRLQPAIQWFQDRRSQVIASISLSSDRSADGDERLRWADESPGRGALARMSGEQAEDLMELERDYEKVLDENCRVFAGYLKEVLENSEGNVRVAPPELVLAGNHNGWAVDRMKNGDLKVEESGIEENGLQNGRYNPMWVEGACSVEFDSSSSSSCSNAKSPPLYPQRVSPHHLIKQQLNRAKAPSNSNSDSEAGPSSGSLAFSSSSESELEIKEKYRQMTLFQFKQTQFPKQKQPISAESSCFPEILMADSDNMPVPGKQTPQKDFVCPITSHLFMDPVTLETGQTYERRAIQEWIDRGNSTCPITRHQLQSTQLPKTNYVLKRLIASWLEQNPGSKHVQPENPPMKSSQLSGLIRPSTSPTSVISQASINGTIGELCLAISHLCMSEILNESEMAVLRIEQFWREANMEIEIQTALSKPAVINGFVEILFNSVDPQVLRVTVFLLSELASRDKDVIQTLTTVDSDVECVVALFKKGLIEASVLIYLLKPSWTNLVEMDMVESLLMVIKRKEEDPIKMCLKPKTASVLLLAHILRGIDEDNVPMVARAVVSERAVESVVGSLEADWVEERIASVGILLRCIEVDGNSRNTIADKAQLAPVLESLAGVSEGEQFEIIHFLSELVKLNRRTFNEQLLHIIKDEGGFSTMHTLLIYLQTALQDQCPVIAGLLLQLDLLAEPRKMSMYREEAVDALISCLRKSDFPGTQIAAAETIMALQGRFSSSGKPLSRPFLLKRAGFNRSFRAVIRLEQQSLIAGESEETLEEEKAAEEWERKMAFVLVSHEFGLVFEALAEGLKSRYVELSSACFVSAVWLTHMLTVLPDTGIRGAARVCLIKKFVSVLKSEKDVEDKALAMLALSSFMDDSEGLHDLTFYVKDIMKFLRELRKSSPLASKMLKVLSEGKDLSVQDLWSHNELVQVDCSTNGEVLSVVCFKDRIISGHSDGAIKVWSIRGTLLHLIQEVREHSKAVTSLAILQSGEKLYSGSLDRSVRVWSIGEEGIQCIQLHDMKDQIHNLTVANTISCFVPQGAGVKVHSWNGDSKLLNSNKHVKCLALVEGKLYCGCHDSSIQEIDLATGTLSTIQVGSRKLLGKANPIYSMQVRDGLLYSVGTSLDGAAVKIWNASNHSMVGSLPFTLEVKSMVVSAELIYLGCKLGTVEMWSKEKLTRVGTLQTGTSGKVQCMALNGDGEVLVLGTSDGRIQDYVPTVFDNFSANVAVDGNIINLGLWDTAGQEDYSRLRPLSYRGADVFVLAFSLLSRASYENILKKWMPELRRFAPNVPIVLVGTKLDLRNDKGYLADHVEATTITSAQGEELRKQIGAAAYIECSSKTQQNVKAVFDTAIKVVLQPPKRKEIAKKKRQRRSGCSIMNIICGSVCSLGFGSFDMNLFESACLAKEYRMWKYNLHPLTHSSEVPNHQRYDWRRNAGRLKVPHHSANHGLTVEYSSLEY</sequence>
<organism evidence="1 2">
    <name type="scientific">Persea americana</name>
    <name type="common">Avocado</name>
    <dbReference type="NCBI Taxonomy" id="3435"/>
    <lineage>
        <taxon>Eukaryota</taxon>
        <taxon>Viridiplantae</taxon>
        <taxon>Streptophyta</taxon>
        <taxon>Embryophyta</taxon>
        <taxon>Tracheophyta</taxon>
        <taxon>Spermatophyta</taxon>
        <taxon>Magnoliopsida</taxon>
        <taxon>Magnoliidae</taxon>
        <taxon>Laurales</taxon>
        <taxon>Lauraceae</taxon>
        <taxon>Persea</taxon>
    </lineage>
</organism>
<accession>A0ACC2MH75</accession>
<gene>
    <name evidence="1" type="ORF">MRB53_006528</name>
</gene>
<keyword evidence="2" id="KW-1185">Reference proteome</keyword>
<dbReference type="Proteomes" id="UP001234297">
    <property type="component" value="Chromosome 2"/>
</dbReference>
<proteinExistence type="predicted"/>
<name>A0ACC2MH75_PERAE</name>
<evidence type="ECO:0000313" key="1">
    <source>
        <dbReference type="EMBL" id="KAJ8644780.1"/>
    </source>
</evidence>
<evidence type="ECO:0000313" key="2">
    <source>
        <dbReference type="Proteomes" id="UP001234297"/>
    </source>
</evidence>
<protein>
    <submittedName>
        <fullName evidence="1">Uncharacterized protein</fullName>
    </submittedName>
</protein>